<keyword evidence="2" id="KW-0645">Protease</keyword>
<gene>
    <name evidence="7" type="ORF">GCM10007977_090570</name>
</gene>
<reference evidence="7" key="2">
    <citation type="submission" date="2020-09" db="EMBL/GenBank/DDBJ databases">
        <authorList>
            <person name="Sun Q."/>
            <person name="Ohkuma M."/>
        </authorList>
    </citation>
    <scope>NUCLEOTIDE SEQUENCE</scope>
    <source>
        <strain evidence="7">JCM 19831</strain>
    </source>
</reference>
<dbReference type="InterPro" id="IPR043504">
    <property type="entry name" value="Peptidase_S1_PA_chymotrypsin"/>
</dbReference>
<dbReference type="AlphaFoldDB" id="A0A917UAU8"/>
<dbReference type="EMBL" id="BMPI01000069">
    <property type="protein sequence ID" value="GGM74879.1"/>
    <property type="molecule type" value="Genomic_DNA"/>
</dbReference>
<comment type="caution">
    <text evidence="7">The sequence shown here is derived from an EMBL/GenBank/DDBJ whole genome shotgun (WGS) entry which is preliminary data.</text>
</comment>
<feature type="compositionally biased region" description="Basic and acidic residues" evidence="5">
    <location>
        <begin position="18"/>
        <end position="34"/>
    </location>
</feature>
<sequence>MTAGYDPSNPVASGTSDSYERPQHADRAADESERLGPLPPRMTSTGSFQAVSSTGSLQTGALQTGPAPTITGALPTQPTSAWPVSGPVSGPGQPRPHSGPPLGPPPARRSGTSVFALVLAIVLLIVVGVQAAFIVSLQGRLDKTEDTLTQAQQADESRLKALEGRADKLEAKTGGSLDAAEVAASVRPSVFRVSTKYATGTAFALGKEPAGGGTNLITNYHVVQEAYERNERNVSLERTDQRFGATIVEVHPDKDLVVLHTDEVFTRLNPAPEVPKVGEPVLVVGSPLGLEDTVTTGVVSAFRTLSGEQLMQFDAAINPGNSGGPVFNAKKEVVGVATLKAREAEGIGLAIPITVVCQTVNNVC</sequence>
<dbReference type="PANTHER" id="PTHR43343:SF3">
    <property type="entry name" value="PROTEASE DO-LIKE 8, CHLOROPLASTIC"/>
    <property type="match status" value="1"/>
</dbReference>
<dbReference type="Gene3D" id="2.40.10.10">
    <property type="entry name" value="Trypsin-like serine proteases"/>
    <property type="match status" value="2"/>
</dbReference>
<keyword evidence="6" id="KW-0812">Transmembrane</keyword>
<dbReference type="InterPro" id="IPR001940">
    <property type="entry name" value="Peptidase_S1C"/>
</dbReference>
<feature type="compositionally biased region" description="Low complexity" evidence="5">
    <location>
        <begin position="83"/>
        <end position="92"/>
    </location>
</feature>
<name>A0A917UAU8_9ACTN</name>
<dbReference type="PANTHER" id="PTHR43343">
    <property type="entry name" value="PEPTIDASE S12"/>
    <property type="match status" value="1"/>
</dbReference>
<feature type="coiled-coil region" evidence="4">
    <location>
        <begin position="134"/>
        <end position="172"/>
    </location>
</feature>
<dbReference type="InterPro" id="IPR009003">
    <property type="entry name" value="Peptidase_S1_PA"/>
</dbReference>
<organism evidence="7 8">
    <name type="scientific">Dactylosporangium sucinum</name>
    <dbReference type="NCBI Taxonomy" id="1424081"/>
    <lineage>
        <taxon>Bacteria</taxon>
        <taxon>Bacillati</taxon>
        <taxon>Actinomycetota</taxon>
        <taxon>Actinomycetes</taxon>
        <taxon>Micromonosporales</taxon>
        <taxon>Micromonosporaceae</taxon>
        <taxon>Dactylosporangium</taxon>
    </lineage>
</organism>
<proteinExistence type="inferred from homology"/>
<accession>A0A917UAU8</accession>
<feature type="compositionally biased region" description="Pro residues" evidence="5">
    <location>
        <begin position="93"/>
        <end position="107"/>
    </location>
</feature>
<feature type="compositionally biased region" description="Polar residues" evidence="5">
    <location>
        <begin position="42"/>
        <end position="62"/>
    </location>
</feature>
<dbReference type="InterPro" id="IPR051201">
    <property type="entry name" value="Chloro_Bact_Ser_Proteases"/>
</dbReference>
<evidence type="ECO:0000313" key="8">
    <source>
        <dbReference type="Proteomes" id="UP000642070"/>
    </source>
</evidence>
<evidence type="ECO:0000256" key="1">
    <source>
        <dbReference type="ARBA" id="ARBA00010541"/>
    </source>
</evidence>
<evidence type="ECO:0008006" key="9">
    <source>
        <dbReference type="Google" id="ProtNLM"/>
    </source>
</evidence>
<dbReference type="GO" id="GO:0004252">
    <property type="term" value="F:serine-type endopeptidase activity"/>
    <property type="evidence" value="ECO:0007669"/>
    <property type="project" value="InterPro"/>
</dbReference>
<evidence type="ECO:0000256" key="6">
    <source>
        <dbReference type="SAM" id="Phobius"/>
    </source>
</evidence>
<keyword evidence="4" id="KW-0175">Coiled coil</keyword>
<dbReference type="PRINTS" id="PR00834">
    <property type="entry name" value="PROTEASES2C"/>
</dbReference>
<reference evidence="7" key="1">
    <citation type="journal article" date="2014" name="Int. J. Syst. Evol. Microbiol.">
        <title>Complete genome sequence of Corynebacterium casei LMG S-19264T (=DSM 44701T), isolated from a smear-ripened cheese.</title>
        <authorList>
            <consortium name="US DOE Joint Genome Institute (JGI-PGF)"/>
            <person name="Walter F."/>
            <person name="Albersmeier A."/>
            <person name="Kalinowski J."/>
            <person name="Ruckert C."/>
        </authorList>
    </citation>
    <scope>NUCLEOTIDE SEQUENCE</scope>
    <source>
        <strain evidence="7">JCM 19831</strain>
    </source>
</reference>
<keyword evidence="6" id="KW-1133">Transmembrane helix</keyword>
<dbReference type="Pfam" id="PF13365">
    <property type="entry name" value="Trypsin_2"/>
    <property type="match status" value="1"/>
</dbReference>
<keyword evidence="8" id="KW-1185">Reference proteome</keyword>
<dbReference type="SUPFAM" id="SSF50494">
    <property type="entry name" value="Trypsin-like serine proteases"/>
    <property type="match status" value="1"/>
</dbReference>
<evidence type="ECO:0000313" key="7">
    <source>
        <dbReference type="EMBL" id="GGM74879.1"/>
    </source>
</evidence>
<keyword evidence="3" id="KW-0378">Hydrolase</keyword>
<evidence type="ECO:0000256" key="3">
    <source>
        <dbReference type="ARBA" id="ARBA00022801"/>
    </source>
</evidence>
<feature type="transmembrane region" description="Helical" evidence="6">
    <location>
        <begin position="114"/>
        <end position="135"/>
    </location>
</feature>
<evidence type="ECO:0000256" key="4">
    <source>
        <dbReference type="SAM" id="Coils"/>
    </source>
</evidence>
<evidence type="ECO:0000256" key="2">
    <source>
        <dbReference type="ARBA" id="ARBA00022670"/>
    </source>
</evidence>
<keyword evidence="6" id="KW-0472">Membrane</keyword>
<feature type="region of interest" description="Disordered" evidence="5">
    <location>
        <begin position="1"/>
        <end position="108"/>
    </location>
</feature>
<dbReference type="GO" id="GO:0006508">
    <property type="term" value="P:proteolysis"/>
    <property type="evidence" value="ECO:0007669"/>
    <property type="project" value="UniProtKB-KW"/>
</dbReference>
<dbReference type="Proteomes" id="UP000642070">
    <property type="component" value="Unassembled WGS sequence"/>
</dbReference>
<evidence type="ECO:0000256" key="5">
    <source>
        <dbReference type="SAM" id="MobiDB-lite"/>
    </source>
</evidence>
<protein>
    <recommendedName>
        <fullName evidence="9">Serine protease</fullName>
    </recommendedName>
</protein>
<comment type="similarity">
    <text evidence="1">Belongs to the peptidase S1C family.</text>
</comment>